<evidence type="ECO:0000313" key="7">
    <source>
        <dbReference type="Proteomes" id="UP000254329"/>
    </source>
</evidence>
<dbReference type="STRING" id="733.B0186_01795"/>
<evidence type="ECO:0000313" key="8">
    <source>
        <dbReference type="Proteomes" id="UP000254496"/>
    </source>
</evidence>
<evidence type="ECO:0000259" key="4">
    <source>
        <dbReference type="PROSITE" id="PS50943"/>
    </source>
</evidence>
<sequence>MSKFFDDLMEGLAALEEHLDGKRTLKTETLERFEPLTIKAEEIKEIRHSLNLSQGVFAHKLRTSVRTYQAWEQGKTKPNAQAILLLKLVEKEPQLFKQIAAI</sequence>
<keyword evidence="2 5" id="KW-0238">DNA-binding</keyword>
<dbReference type="Proteomes" id="UP000254496">
    <property type="component" value="Unassembled WGS sequence"/>
</dbReference>
<keyword evidence="3" id="KW-0804">Transcription</keyword>
<dbReference type="GO" id="GO:0003677">
    <property type="term" value="F:DNA binding"/>
    <property type="evidence" value="ECO:0007669"/>
    <property type="project" value="UniProtKB-KW"/>
</dbReference>
<dbReference type="PANTHER" id="PTHR36511">
    <property type="entry name" value="MERR FAMILY BACTERIAL REGULATORY PROTEIN"/>
    <property type="match status" value="1"/>
</dbReference>
<proteinExistence type="predicted"/>
<dbReference type="AlphaFoldDB" id="A0A1V4B3C6"/>
<gene>
    <name evidence="5" type="primary">rsaL</name>
    <name evidence="5" type="ORF">NCTC1659_02000</name>
    <name evidence="6" type="ORF">NCTC8540_00881</name>
</gene>
<keyword evidence="1" id="KW-0805">Transcription regulation</keyword>
<reference evidence="7 8" key="1">
    <citation type="submission" date="2018-06" db="EMBL/GenBank/DDBJ databases">
        <authorList>
            <consortium name="Pathogen Informatics"/>
            <person name="Doyle S."/>
        </authorList>
    </citation>
    <scope>NUCLEOTIDE SEQUENCE [LARGE SCALE GENOMIC DNA]</scope>
    <source>
        <strain evidence="5 7">NCTC1659</strain>
        <strain evidence="6 8">NCTC8540</strain>
    </source>
</reference>
<evidence type="ECO:0000256" key="2">
    <source>
        <dbReference type="ARBA" id="ARBA00023125"/>
    </source>
</evidence>
<dbReference type="PANTHER" id="PTHR36511:SF3">
    <property type="entry name" value="ANTITOXIN HIGA-2"/>
    <property type="match status" value="1"/>
</dbReference>
<dbReference type="Pfam" id="PF15731">
    <property type="entry name" value="MqsA_antitoxin"/>
    <property type="match status" value="1"/>
</dbReference>
<dbReference type="Gene3D" id="1.10.260.40">
    <property type="entry name" value="lambda repressor-like DNA-binding domains"/>
    <property type="match status" value="1"/>
</dbReference>
<dbReference type="EMBL" id="UGHJ01000001">
    <property type="protein sequence ID" value="STO68390.1"/>
    <property type="molecule type" value="Genomic_DNA"/>
</dbReference>
<dbReference type="InterPro" id="IPR032758">
    <property type="entry name" value="MqsA/HigA-2"/>
</dbReference>
<name>A0A1V4B3C6_9PAST</name>
<evidence type="ECO:0000256" key="1">
    <source>
        <dbReference type="ARBA" id="ARBA00023015"/>
    </source>
</evidence>
<dbReference type="SUPFAM" id="SSF47413">
    <property type="entry name" value="lambda repressor-like DNA-binding domains"/>
    <property type="match status" value="1"/>
</dbReference>
<dbReference type="EMBL" id="UGHF01000001">
    <property type="protein sequence ID" value="STO60701.1"/>
    <property type="molecule type" value="Genomic_DNA"/>
</dbReference>
<evidence type="ECO:0000313" key="6">
    <source>
        <dbReference type="EMBL" id="STO68390.1"/>
    </source>
</evidence>
<dbReference type="CDD" id="cd00093">
    <property type="entry name" value="HTH_XRE"/>
    <property type="match status" value="1"/>
</dbReference>
<dbReference type="OrthoDB" id="9799384at2"/>
<feature type="domain" description="HTH cro/C1-type" evidence="4">
    <location>
        <begin position="43"/>
        <end position="96"/>
    </location>
</feature>
<protein>
    <submittedName>
        <fullName evidence="5">DNA-binding protein, virulence gene repressor RsaL</fullName>
    </submittedName>
</protein>
<organism evidence="5 7">
    <name type="scientific">Canicola haemoglobinophilus</name>
    <dbReference type="NCBI Taxonomy" id="733"/>
    <lineage>
        <taxon>Bacteria</taxon>
        <taxon>Pseudomonadati</taxon>
        <taxon>Pseudomonadota</taxon>
        <taxon>Gammaproteobacteria</taxon>
        <taxon>Pasteurellales</taxon>
        <taxon>Pasteurellaceae</taxon>
        <taxon>Canicola</taxon>
    </lineage>
</organism>
<dbReference type="PROSITE" id="PS50943">
    <property type="entry name" value="HTH_CROC1"/>
    <property type="match status" value="1"/>
</dbReference>
<accession>A0A1V4B3C6</accession>
<dbReference type="SMART" id="SM00530">
    <property type="entry name" value="HTH_XRE"/>
    <property type="match status" value="1"/>
</dbReference>
<dbReference type="InterPro" id="IPR010982">
    <property type="entry name" value="Lambda_DNA-bd_dom_sf"/>
</dbReference>
<dbReference type="InterPro" id="IPR052359">
    <property type="entry name" value="HTH-type_reg/antitoxin"/>
</dbReference>
<evidence type="ECO:0000313" key="5">
    <source>
        <dbReference type="EMBL" id="STO60701.1"/>
    </source>
</evidence>
<evidence type="ECO:0000256" key="3">
    <source>
        <dbReference type="ARBA" id="ARBA00023163"/>
    </source>
</evidence>
<dbReference type="RefSeq" id="WP_078217668.1">
    <property type="nucleotide sequence ID" value="NZ_MUXZ01000005.1"/>
</dbReference>
<keyword evidence="7" id="KW-1185">Reference proteome</keyword>
<dbReference type="Proteomes" id="UP000254329">
    <property type="component" value="Unassembled WGS sequence"/>
</dbReference>
<dbReference type="InterPro" id="IPR001387">
    <property type="entry name" value="Cro/C1-type_HTH"/>
</dbReference>